<dbReference type="EMBL" id="OX459954">
    <property type="protein sequence ID" value="CAI9159124.1"/>
    <property type="molecule type" value="Genomic_DNA"/>
</dbReference>
<evidence type="ECO:0000313" key="1">
    <source>
        <dbReference type="EMBL" id="CAI9159124.1"/>
    </source>
</evidence>
<gene>
    <name evidence="1" type="ORF">MRATA1EN1_LOCUS8086</name>
</gene>
<name>A0ABN8YC55_RANTA</name>
<proteinExistence type="predicted"/>
<accession>A0ABN8YC55</accession>
<organism evidence="1 2">
    <name type="scientific">Rangifer tarandus platyrhynchus</name>
    <name type="common">Svalbard reindeer</name>
    <dbReference type="NCBI Taxonomy" id="3082113"/>
    <lineage>
        <taxon>Eukaryota</taxon>
        <taxon>Metazoa</taxon>
        <taxon>Chordata</taxon>
        <taxon>Craniata</taxon>
        <taxon>Vertebrata</taxon>
        <taxon>Euteleostomi</taxon>
        <taxon>Mammalia</taxon>
        <taxon>Eutheria</taxon>
        <taxon>Laurasiatheria</taxon>
        <taxon>Artiodactyla</taxon>
        <taxon>Ruminantia</taxon>
        <taxon>Pecora</taxon>
        <taxon>Cervidae</taxon>
        <taxon>Odocoileinae</taxon>
        <taxon>Rangifer</taxon>
    </lineage>
</organism>
<evidence type="ECO:0000313" key="2">
    <source>
        <dbReference type="Proteomes" id="UP001176941"/>
    </source>
</evidence>
<protein>
    <submittedName>
        <fullName evidence="1">Uncharacterized protein</fullName>
    </submittedName>
</protein>
<dbReference type="Proteomes" id="UP001176941">
    <property type="component" value="Chromosome 18"/>
</dbReference>
<sequence>MKIRILKPSFFKKTKTNSRQQAFCWVFFINIWDLFTILESERIVSLPNANLTMDMKTYGQILENTHNCTVSSGPVPYEVNHYRDEFPVHHGLCLQTSAIPSHHLLDKSPLISPVNETSKGQW</sequence>
<reference evidence="1" key="1">
    <citation type="submission" date="2023-04" db="EMBL/GenBank/DDBJ databases">
        <authorList>
            <consortium name="ELIXIR-Norway"/>
        </authorList>
    </citation>
    <scope>NUCLEOTIDE SEQUENCE [LARGE SCALE GENOMIC DNA]</scope>
</reference>
<keyword evidence="2" id="KW-1185">Reference proteome</keyword>